<dbReference type="EMBL" id="CP144749">
    <property type="protein sequence ID" value="WVZ75105.1"/>
    <property type="molecule type" value="Genomic_DNA"/>
</dbReference>
<dbReference type="InterPro" id="IPR002156">
    <property type="entry name" value="RNaseH_domain"/>
</dbReference>
<evidence type="ECO:0000313" key="3">
    <source>
        <dbReference type="EMBL" id="WVZ75105.1"/>
    </source>
</evidence>
<accession>A0AAQ3TK33</accession>
<dbReference type="GO" id="GO:0003676">
    <property type="term" value="F:nucleic acid binding"/>
    <property type="evidence" value="ECO:0007669"/>
    <property type="project" value="InterPro"/>
</dbReference>
<dbReference type="PANTHER" id="PTHR34146:SF3">
    <property type="entry name" value="POLYNUCLEOTIDYL TRANSFERASE, RIBONUCLEASE H-LIKE SUPERFAMILY PROTEIN"/>
    <property type="match status" value="1"/>
</dbReference>
<sequence>TVNPDPNQGIIHSDSHFIALVDASFVQQQPLTGMAKAGLGLYLKGKMQGLDFRLKVQASAEQVQDATQAEAQAISLAMKINEILQVRSATVFSDNQELVTALNQQDPVYNAPSWRLRPAMAQITSSSQFRNPKRSKQTADDDARNALPQSGPLAPDAARELDVLGHDGDALGVDGAEVGVLEEAHEASAASCSAATAEDWNRRSVLKSCAISRTRRWNGSFRISSSVLFWYLRISRSATVPGRNRCGFFTPPVAGADFRAAFVASCFRGALPPVDLRAVCFVRAIRTESPA</sequence>
<dbReference type="PANTHER" id="PTHR34146">
    <property type="entry name" value="POLYNUCLEOTIDYL TRANSFERASE, RIBONUCLEASE H-LIKE SUPERFAMILY PROTEIN-RELATED"/>
    <property type="match status" value="1"/>
</dbReference>
<keyword evidence="4" id="KW-1185">Reference proteome</keyword>
<organism evidence="3 4">
    <name type="scientific">Paspalum notatum var. saurae</name>
    <dbReference type="NCBI Taxonomy" id="547442"/>
    <lineage>
        <taxon>Eukaryota</taxon>
        <taxon>Viridiplantae</taxon>
        <taxon>Streptophyta</taxon>
        <taxon>Embryophyta</taxon>
        <taxon>Tracheophyta</taxon>
        <taxon>Spermatophyta</taxon>
        <taxon>Magnoliopsida</taxon>
        <taxon>Liliopsida</taxon>
        <taxon>Poales</taxon>
        <taxon>Poaceae</taxon>
        <taxon>PACMAD clade</taxon>
        <taxon>Panicoideae</taxon>
        <taxon>Andropogonodae</taxon>
        <taxon>Paspaleae</taxon>
        <taxon>Paspalinae</taxon>
        <taxon>Paspalum</taxon>
    </lineage>
</organism>
<gene>
    <name evidence="3" type="ORF">U9M48_023193</name>
</gene>
<evidence type="ECO:0000256" key="1">
    <source>
        <dbReference type="SAM" id="MobiDB-lite"/>
    </source>
</evidence>
<name>A0AAQ3TK33_PASNO</name>
<reference evidence="3 4" key="1">
    <citation type="submission" date="2024-02" db="EMBL/GenBank/DDBJ databases">
        <title>High-quality chromosome-scale genome assembly of Pensacola bahiagrass (Paspalum notatum Flugge var. saurae).</title>
        <authorList>
            <person name="Vega J.M."/>
            <person name="Podio M."/>
            <person name="Orjuela J."/>
            <person name="Siena L.A."/>
            <person name="Pessino S.C."/>
            <person name="Combes M.C."/>
            <person name="Mariac C."/>
            <person name="Albertini E."/>
            <person name="Pupilli F."/>
            <person name="Ortiz J.P.A."/>
            <person name="Leblanc O."/>
        </authorList>
    </citation>
    <scope>NUCLEOTIDE SEQUENCE [LARGE SCALE GENOMIC DNA]</scope>
    <source>
        <strain evidence="3">R1</strain>
        <tissue evidence="3">Leaf</tissue>
    </source>
</reference>
<dbReference type="Proteomes" id="UP001341281">
    <property type="component" value="Chromosome 05"/>
</dbReference>
<protein>
    <recommendedName>
        <fullName evidence="2">RNase H type-1 domain-containing protein</fullName>
    </recommendedName>
</protein>
<feature type="domain" description="RNase H type-1" evidence="2">
    <location>
        <begin position="56"/>
        <end position="109"/>
    </location>
</feature>
<proteinExistence type="predicted"/>
<dbReference type="AlphaFoldDB" id="A0AAQ3TK33"/>
<feature type="non-terminal residue" evidence="3">
    <location>
        <position position="1"/>
    </location>
</feature>
<dbReference type="Pfam" id="PF13456">
    <property type="entry name" value="RVT_3"/>
    <property type="match status" value="1"/>
</dbReference>
<feature type="region of interest" description="Disordered" evidence="1">
    <location>
        <begin position="125"/>
        <end position="154"/>
    </location>
</feature>
<evidence type="ECO:0000259" key="2">
    <source>
        <dbReference type="Pfam" id="PF13456"/>
    </source>
</evidence>
<evidence type="ECO:0000313" key="4">
    <source>
        <dbReference type="Proteomes" id="UP001341281"/>
    </source>
</evidence>
<dbReference type="GO" id="GO:0004523">
    <property type="term" value="F:RNA-DNA hybrid ribonuclease activity"/>
    <property type="evidence" value="ECO:0007669"/>
    <property type="project" value="InterPro"/>
</dbReference>